<accession>A0A512PIN8</accession>
<dbReference type="AlphaFoldDB" id="A0A512PIN8"/>
<dbReference type="EMBL" id="BKAL01000021">
    <property type="protein sequence ID" value="GEP71070.1"/>
    <property type="molecule type" value="Genomic_DNA"/>
</dbReference>
<sequence>MSTQTLEHEPGPVERALSGTPSGRNARGDVVRDPGAAPSRRGTAGSRPTAPAGPPGQPAPRTPRERPRAGSTPGPGGPRAHLLPAEVLAPIPTATHPAYTVPQTLGARIDALRAVDRSTVVEASDEPRGPVPAGDLRRTSGAVAHAVLEVLAGTRPLAQLARWVTPGVYEALRARTVLTVRVLGTGTGRRPLVRQVRVCAVDPHVAEATVVAHDGRRVRAVALRLETHRGAWRVTALEVG</sequence>
<dbReference type="OrthoDB" id="3731420at2"/>
<comment type="caution">
    <text evidence="2">The sequence shown here is derived from an EMBL/GenBank/DDBJ whole genome shotgun (WGS) entry which is preliminary data.</text>
</comment>
<keyword evidence="3" id="KW-1185">Reference proteome</keyword>
<evidence type="ECO:0000256" key="1">
    <source>
        <dbReference type="SAM" id="MobiDB-lite"/>
    </source>
</evidence>
<evidence type="ECO:0000313" key="2">
    <source>
        <dbReference type="EMBL" id="GEP71070.1"/>
    </source>
</evidence>
<feature type="compositionally biased region" description="Basic and acidic residues" evidence="1">
    <location>
        <begin position="1"/>
        <end position="12"/>
    </location>
</feature>
<dbReference type="Proteomes" id="UP000321798">
    <property type="component" value="Unassembled WGS sequence"/>
</dbReference>
<organism evidence="2 3">
    <name type="scientific">Cellulomonas soli</name>
    <dbReference type="NCBI Taxonomy" id="931535"/>
    <lineage>
        <taxon>Bacteria</taxon>
        <taxon>Bacillati</taxon>
        <taxon>Actinomycetota</taxon>
        <taxon>Actinomycetes</taxon>
        <taxon>Micrococcales</taxon>
        <taxon>Cellulomonadaceae</taxon>
        <taxon>Cellulomonas</taxon>
    </lineage>
</organism>
<evidence type="ECO:0000313" key="3">
    <source>
        <dbReference type="Proteomes" id="UP000321798"/>
    </source>
</evidence>
<proteinExistence type="predicted"/>
<protein>
    <submittedName>
        <fullName evidence="2">Uncharacterized protein</fullName>
    </submittedName>
</protein>
<gene>
    <name evidence="2" type="ORF">CSO01_37850</name>
</gene>
<feature type="region of interest" description="Disordered" evidence="1">
    <location>
        <begin position="1"/>
        <end position="82"/>
    </location>
</feature>
<dbReference type="RefSeq" id="WP_146954829.1">
    <property type="nucleotide sequence ID" value="NZ_BAABBJ010000011.1"/>
</dbReference>
<reference evidence="2 3" key="1">
    <citation type="submission" date="2019-07" db="EMBL/GenBank/DDBJ databases">
        <title>Whole genome shotgun sequence of Cellulomonas soli NBRC 109434.</title>
        <authorList>
            <person name="Hosoyama A."/>
            <person name="Uohara A."/>
            <person name="Ohji S."/>
            <person name="Ichikawa N."/>
        </authorList>
    </citation>
    <scope>NUCLEOTIDE SEQUENCE [LARGE SCALE GENOMIC DNA]</scope>
    <source>
        <strain evidence="2 3">NBRC 109434</strain>
    </source>
</reference>
<dbReference type="InterPro" id="IPR045596">
    <property type="entry name" value="DUF6459"/>
</dbReference>
<dbReference type="Pfam" id="PF20060">
    <property type="entry name" value="DUF6459"/>
    <property type="match status" value="1"/>
</dbReference>
<name>A0A512PIN8_9CELL</name>
<feature type="compositionally biased region" description="Pro residues" evidence="1">
    <location>
        <begin position="51"/>
        <end position="61"/>
    </location>
</feature>